<proteinExistence type="predicted"/>
<feature type="signal peptide" evidence="1">
    <location>
        <begin position="1"/>
        <end position="20"/>
    </location>
</feature>
<evidence type="ECO:0000313" key="3">
    <source>
        <dbReference type="Proteomes" id="UP001147700"/>
    </source>
</evidence>
<dbReference type="RefSeq" id="WP_202955153.1">
    <property type="nucleotide sequence ID" value="NZ_JAPCID010000053.1"/>
</dbReference>
<feature type="chain" id="PRO_5047019546" evidence="1">
    <location>
        <begin position="21"/>
        <end position="129"/>
    </location>
</feature>
<organism evidence="2 3">
    <name type="scientific">Solirubrobacter deserti</name>
    <dbReference type="NCBI Taxonomy" id="2282478"/>
    <lineage>
        <taxon>Bacteria</taxon>
        <taxon>Bacillati</taxon>
        <taxon>Actinomycetota</taxon>
        <taxon>Thermoleophilia</taxon>
        <taxon>Solirubrobacterales</taxon>
        <taxon>Solirubrobacteraceae</taxon>
        <taxon>Solirubrobacter</taxon>
    </lineage>
</organism>
<keyword evidence="1" id="KW-0732">Signal</keyword>
<accession>A0ABT4RSQ1</accession>
<evidence type="ECO:0000313" key="2">
    <source>
        <dbReference type="EMBL" id="MDA0141265.1"/>
    </source>
</evidence>
<reference evidence="2" key="1">
    <citation type="submission" date="2022-10" db="EMBL/GenBank/DDBJ databases">
        <title>The WGS of Solirubrobacter sp. CPCC 204708.</title>
        <authorList>
            <person name="Jiang Z."/>
        </authorList>
    </citation>
    <scope>NUCLEOTIDE SEQUENCE</scope>
    <source>
        <strain evidence="2">CPCC 204708</strain>
    </source>
</reference>
<evidence type="ECO:0000256" key="1">
    <source>
        <dbReference type="SAM" id="SignalP"/>
    </source>
</evidence>
<keyword evidence="3" id="KW-1185">Reference proteome</keyword>
<name>A0ABT4RSQ1_9ACTN</name>
<protein>
    <submittedName>
        <fullName evidence="2">Uncharacterized protein</fullName>
    </submittedName>
</protein>
<comment type="caution">
    <text evidence="2">The sequence shown here is derived from an EMBL/GenBank/DDBJ whole genome shotgun (WGS) entry which is preliminary data.</text>
</comment>
<dbReference type="EMBL" id="JAPCID010000053">
    <property type="protein sequence ID" value="MDA0141265.1"/>
    <property type="molecule type" value="Genomic_DNA"/>
</dbReference>
<dbReference type="Proteomes" id="UP001147700">
    <property type="component" value="Unassembled WGS sequence"/>
</dbReference>
<gene>
    <name evidence="2" type="ORF">OJ962_27455</name>
</gene>
<sequence>MRVIAATILALLLFAPAATAKEGVRARLESRLDLNARAGSEITVKWRLYIRDSGRPFDAGELFVRLRSKGSGAPTRAYGKGDRGRYTARVRVPRGGLGGIRFGLMGYRSFPGGESEPAPVFFPLDNDPF</sequence>